<dbReference type="InterPro" id="IPR039741">
    <property type="entry name" value="UDP-sugar_pyrophosphorylase"/>
</dbReference>
<protein>
    <submittedName>
        <fullName evidence="4">UDPGP type 1 family protein</fullName>
    </submittedName>
</protein>
<evidence type="ECO:0000313" key="4">
    <source>
        <dbReference type="EMBL" id="MDX8414878.1"/>
    </source>
</evidence>
<accession>A0ABU4WF52</accession>
<evidence type="ECO:0000256" key="1">
    <source>
        <dbReference type="ARBA" id="ARBA00010401"/>
    </source>
</evidence>
<gene>
    <name evidence="4" type="ORF">MOX91_01585</name>
</gene>
<dbReference type="EMBL" id="JALBUT010000001">
    <property type="protein sequence ID" value="MDX8414878.1"/>
    <property type="molecule type" value="Genomic_DNA"/>
</dbReference>
<keyword evidence="2" id="KW-0808">Transferase</keyword>
<comment type="caution">
    <text evidence="4">The sequence shown here is derived from an EMBL/GenBank/DDBJ whole genome shotgun (WGS) entry which is preliminary data.</text>
</comment>
<dbReference type="InterPro" id="IPR029044">
    <property type="entry name" value="Nucleotide-diphossugar_trans"/>
</dbReference>
<dbReference type="CDD" id="cd04193">
    <property type="entry name" value="UDPGlcNAc_PPase"/>
    <property type="match status" value="1"/>
</dbReference>
<dbReference type="SUPFAM" id="SSF53448">
    <property type="entry name" value="Nucleotide-diphospho-sugar transferases"/>
    <property type="match status" value="1"/>
</dbReference>
<sequence>MSNYAEIREKFEKSGQGHVFKYWGGLTDSQKSRLLSQLEEVDLEEIAHLNETLLFANKTESQVDFSRLEPAPYVKYSENKEADPVWQKAKSVGEEAIRAGKLAAFVVAGGQGTRLGYDAPKGTLPISPVKHKPFFQIFAEKIRCAQEKYGVEIPFMVMTSIINHTQICDFFKSNACFGLNPEKVVFFKQGFIPSVDKFGKIILSDKGEIALAPNGHGGCLRAMVRSGAIAKLKELGVEYISYFQVDNPLVNIIDPYFLGFHILGNSEMSSKMIPKAYPLEKVGHFCIYNGKLCVIEYSDLPASYQEMRDENGGLKFVAGSVAIHILNVDFVEAKGADDSDCKLPFHVAFKKVPFLDQGGNVVKPEKPNGYKYEMFVFDALESAKNPLVLEGLRCDEFSAVKNKEGIDSPATCKRDQKRQFAEWLEAAGVSLERDSEKTPVYDIEISPLFASNKADFVEKWNALEKKPEIRDGLYIE</sequence>
<keyword evidence="3" id="KW-0548">Nucleotidyltransferase</keyword>
<dbReference type="PANTHER" id="PTHR11952">
    <property type="entry name" value="UDP- GLUCOSE PYROPHOSPHORYLASE"/>
    <property type="match status" value="1"/>
</dbReference>
<reference evidence="4 5" key="1">
    <citation type="submission" date="2022-03" db="EMBL/GenBank/DDBJ databases">
        <title>Novel taxa within the pig intestine.</title>
        <authorList>
            <person name="Wylensek D."/>
            <person name="Bishof K."/>
            <person name="Afrizal A."/>
            <person name="Clavel T."/>
        </authorList>
    </citation>
    <scope>NUCLEOTIDE SEQUENCE [LARGE SCALE GENOMIC DNA]</scope>
    <source>
        <strain evidence="4 5">CLA-KB-P66</strain>
    </source>
</reference>
<dbReference type="PANTHER" id="PTHR11952:SF2">
    <property type="entry name" value="LD24639P"/>
    <property type="match status" value="1"/>
</dbReference>
<keyword evidence="5" id="KW-1185">Reference proteome</keyword>
<evidence type="ECO:0000256" key="2">
    <source>
        <dbReference type="ARBA" id="ARBA00022679"/>
    </source>
</evidence>
<dbReference type="Gene3D" id="3.90.550.10">
    <property type="entry name" value="Spore Coat Polysaccharide Biosynthesis Protein SpsA, Chain A"/>
    <property type="match status" value="1"/>
</dbReference>
<evidence type="ECO:0000313" key="5">
    <source>
        <dbReference type="Proteomes" id="UP001275932"/>
    </source>
</evidence>
<name>A0ABU4WF52_9BACT</name>
<dbReference type="Pfam" id="PF01704">
    <property type="entry name" value="UDPGP"/>
    <property type="match status" value="1"/>
</dbReference>
<dbReference type="RefSeq" id="WP_370396323.1">
    <property type="nucleotide sequence ID" value="NZ_JALBUT010000001.1"/>
</dbReference>
<evidence type="ECO:0000256" key="3">
    <source>
        <dbReference type="ARBA" id="ARBA00022695"/>
    </source>
</evidence>
<proteinExistence type="inferred from homology"/>
<dbReference type="InterPro" id="IPR002618">
    <property type="entry name" value="UDPGP_fam"/>
</dbReference>
<organism evidence="4 5">
    <name type="scientific">Intestinicryptomonas porci</name>
    <dbReference type="NCBI Taxonomy" id="2926320"/>
    <lineage>
        <taxon>Bacteria</taxon>
        <taxon>Pseudomonadati</taxon>
        <taxon>Verrucomicrobiota</taxon>
        <taxon>Opitutia</taxon>
        <taxon>Opitutales</taxon>
        <taxon>Intestinicryptomonaceae</taxon>
        <taxon>Intestinicryptomonas</taxon>
    </lineage>
</organism>
<dbReference type="Proteomes" id="UP001275932">
    <property type="component" value="Unassembled WGS sequence"/>
</dbReference>
<comment type="similarity">
    <text evidence="1">Belongs to the UDPGP type 1 family.</text>
</comment>